<reference evidence="1 2" key="1">
    <citation type="submission" date="2020-02" db="EMBL/GenBank/DDBJ databases">
        <authorList>
            <person name="Criscuolo A."/>
        </authorList>
    </citation>
    <scope>NUCLEOTIDE SEQUENCE [LARGE SCALE GENOMIC DNA]</scope>
    <source>
        <strain evidence="1">CECT7796</strain>
    </source>
</reference>
<proteinExistence type="predicted"/>
<name>A0ABM8KP86_9FLAO</name>
<evidence type="ECO:0008006" key="3">
    <source>
        <dbReference type="Google" id="ProtNLM"/>
    </source>
</evidence>
<gene>
    <name evidence="1" type="ORF">FLACOL7796_04301</name>
</gene>
<keyword evidence="2" id="KW-1185">Reference proteome</keyword>
<protein>
    <recommendedName>
        <fullName evidence="3">HTH arsR-type domain-containing protein</fullName>
    </recommendedName>
</protein>
<dbReference type="Proteomes" id="UP000474567">
    <property type="component" value="Unassembled WGS sequence"/>
</dbReference>
<sequence>MGATKTDHFTNSQNELAVLAKALGHTARIAIMEYLLKVEPCIY</sequence>
<evidence type="ECO:0000313" key="2">
    <source>
        <dbReference type="Proteomes" id="UP000474567"/>
    </source>
</evidence>
<accession>A0ABM8KP86</accession>
<dbReference type="EMBL" id="CADCST010000136">
    <property type="protein sequence ID" value="CAA9202473.1"/>
    <property type="molecule type" value="Genomic_DNA"/>
</dbReference>
<comment type="caution">
    <text evidence="1">The sequence shown here is derived from an EMBL/GenBank/DDBJ whole genome shotgun (WGS) entry which is preliminary data.</text>
</comment>
<organism evidence="1 2">
    <name type="scientific">Flavobacterium collinsii</name>
    <dbReference type="NCBI Taxonomy" id="1114861"/>
    <lineage>
        <taxon>Bacteria</taxon>
        <taxon>Pseudomonadati</taxon>
        <taxon>Bacteroidota</taxon>
        <taxon>Flavobacteriia</taxon>
        <taxon>Flavobacteriales</taxon>
        <taxon>Flavobacteriaceae</taxon>
        <taxon>Flavobacterium</taxon>
    </lineage>
</organism>
<evidence type="ECO:0000313" key="1">
    <source>
        <dbReference type="EMBL" id="CAA9202473.1"/>
    </source>
</evidence>